<comment type="caution">
    <text evidence="2">The sequence shown here is derived from an EMBL/GenBank/DDBJ whole genome shotgun (WGS) entry which is preliminary data.</text>
</comment>
<feature type="transmembrane region" description="Helical" evidence="1">
    <location>
        <begin position="37"/>
        <end position="57"/>
    </location>
</feature>
<dbReference type="NCBIfam" id="TIGR02185">
    <property type="entry name" value="Trep_Strep"/>
    <property type="match status" value="1"/>
</dbReference>
<dbReference type="OrthoDB" id="9781459at2"/>
<evidence type="ECO:0000256" key="1">
    <source>
        <dbReference type="SAM" id="Phobius"/>
    </source>
</evidence>
<evidence type="ECO:0000313" key="3">
    <source>
        <dbReference type="Proteomes" id="UP000004754"/>
    </source>
</evidence>
<reference evidence="2 3" key="1">
    <citation type="submission" date="2010-12" db="EMBL/GenBank/DDBJ databases">
        <authorList>
            <person name="Muzny D."/>
            <person name="Qin X."/>
            <person name="Deng J."/>
            <person name="Jiang H."/>
            <person name="Liu Y."/>
            <person name="Qu J."/>
            <person name="Song X.-Z."/>
            <person name="Zhang L."/>
            <person name="Thornton R."/>
            <person name="Coyle M."/>
            <person name="Francisco L."/>
            <person name="Jackson L."/>
            <person name="Javaid M."/>
            <person name="Korchina V."/>
            <person name="Kovar C."/>
            <person name="Mata R."/>
            <person name="Mathew T."/>
            <person name="Ngo R."/>
            <person name="Nguyen L."/>
            <person name="Nguyen N."/>
            <person name="Okwuonu G."/>
            <person name="Ongeri F."/>
            <person name="Pham C."/>
            <person name="Simmons D."/>
            <person name="Wilczek-Boney K."/>
            <person name="Hale W."/>
            <person name="Jakkamsetti A."/>
            <person name="Pham P."/>
            <person name="Ruth R."/>
            <person name="San Lucas F."/>
            <person name="Warren J."/>
            <person name="Zhang J."/>
            <person name="Zhao Z."/>
            <person name="Zhou C."/>
            <person name="Zhu D."/>
            <person name="Lee S."/>
            <person name="Bess C."/>
            <person name="Blankenburg K."/>
            <person name="Forbes L."/>
            <person name="Fu Q."/>
            <person name="Gubbala S."/>
            <person name="Hirani K."/>
            <person name="Jayaseelan J.C."/>
            <person name="Lara F."/>
            <person name="Munidasa M."/>
            <person name="Palculict T."/>
            <person name="Patil S."/>
            <person name="Pu L.-L."/>
            <person name="Saada N."/>
            <person name="Tang L."/>
            <person name="Weissenberger G."/>
            <person name="Zhu Y."/>
            <person name="Hemphill L."/>
            <person name="Shang Y."/>
            <person name="Youmans B."/>
            <person name="Ayvaz T."/>
            <person name="Ross M."/>
            <person name="Santibanez J."/>
            <person name="Aqrawi P."/>
            <person name="Gross S."/>
            <person name="Joshi V."/>
            <person name="Fowler G."/>
            <person name="Nazareth L."/>
            <person name="Reid J."/>
            <person name="Worley K."/>
            <person name="Petrosino J."/>
            <person name="Highlander S."/>
            <person name="Gibbs R."/>
        </authorList>
    </citation>
    <scope>NUCLEOTIDE SEQUENCE [LARGE SCALE GENOMIC DNA]</scope>
    <source>
        <strain evidence="2 3">ATCC 23263</strain>
    </source>
</reference>
<organism evidence="2 3">
    <name type="scientific">Pseudoramibacter alactolyticus ATCC 23263</name>
    <dbReference type="NCBI Taxonomy" id="887929"/>
    <lineage>
        <taxon>Bacteria</taxon>
        <taxon>Bacillati</taxon>
        <taxon>Bacillota</taxon>
        <taxon>Clostridia</taxon>
        <taxon>Eubacteriales</taxon>
        <taxon>Eubacteriaceae</taxon>
        <taxon>Pseudoramibacter</taxon>
    </lineage>
</organism>
<accession>E6MDC1</accession>
<feature type="transmembrane region" description="Helical" evidence="1">
    <location>
        <begin position="115"/>
        <end position="137"/>
    </location>
</feature>
<feature type="transmembrane region" description="Helical" evidence="1">
    <location>
        <begin position="64"/>
        <end position="80"/>
    </location>
</feature>
<dbReference type="AlphaFoldDB" id="E6MDC1"/>
<proteinExistence type="predicted"/>
<dbReference type="STRING" id="887929.HMP0721_0003"/>
<keyword evidence="1" id="KW-0812">Transmembrane</keyword>
<keyword evidence="1" id="KW-0472">Membrane</keyword>
<dbReference type="InterPro" id="IPR011733">
    <property type="entry name" value="CHP02185_IM"/>
</dbReference>
<sequence>MKPKLKIKDLVLIALLTAIYLLIYMASMVPISLLGPYGHAISPGVCALLSGAVLLFMNRKIGKMWEFTCFTLLVMGAFALMGGGYLPWLITSVTAAVAADLLASHSNETSVPRLAIASGILHVGQALGGIIPATFFVSSYRTHWIARGVSPAEMDGYIRFSKGLMGLSATVVVFALAFAGMYLGQLILRRHLANMQG</sequence>
<dbReference type="Pfam" id="PF09605">
    <property type="entry name" value="Trep_Strep"/>
    <property type="match status" value="1"/>
</dbReference>
<protein>
    <recommendedName>
        <fullName evidence="4">TIGR02185 family protein</fullName>
    </recommendedName>
</protein>
<dbReference type="eggNOG" id="ENOG502ZBZR">
    <property type="taxonomic scope" value="Bacteria"/>
</dbReference>
<dbReference type="RefSeq" id="WP_006597421.1">
    <property type="nucleotide sequence ID" value="NZ_GL622359.1"/>
</dbReference>
<feature type="transmembrane region" description="Helical" evidence="1">
    <location>
        <begin position="12"/>
        <end position="31"/>
    </location>
</feature>
<name>E6MDC1_9FIRM</name>
<dbReference type="HOGENOM" id="CLU_093450_6_1_9"/>
<gene>
    <name evidence="2" type="ORF">HMP0721_0003</name>
</gene>
<keyword evidence="3" id="KW-1185">Reference proteome</keyword>
<evidence type="ECO:0008006" key="4">
    <source>
        <dbReference type="Google" id="ProtNLM"/>
    </source>
</evidence>
<evidence type="ECO:0000313" key="2">
    <source>
        <dbReference type="EMBL" id="EFV02897.1"/>
    </source>
</evidence>
<keyword evidence="1" id="KW-1133">Transmembrane helix</keyword>
<dbReference type="EMBL" id="AEQN01000001">
    <property type="protein sequence ID" value="EFV02897.1"/>
    <property type="molecule type" value="Genomic_DNA"/>
</dbReference>
<dbReference type="Proteomes" id="UP000004754">
    <property type="component" value="Unassembled WGS sequence"/>
</dbReference>
<feature type="transmembrane region" description="Helical" evidence="1">
    <location>
        <begin position="164"/>
        <end position="188"/>
    </location>
</feature>